<dbReference type="Proteomes" id="UP001190700">
    <property type="component" value="Unassembled WGS sequence"/>
</dbReference>
<sequence>MTLALQEKLDGLKARRTAFEEALARVERIARSSVAVPAKLKQQIDSLAKPALDSARSELHRQDSFHTSASDHMVEIKFQNGESVDQGHSTPRTRSRLNVYDNEGMSKVATPSSDQHRVDLSAGTPRSFNSPRIGMTEEAREHQALMASRLSIWHQNFARVHNWLSSSEAISLDAERNREIGKEFCELPPEM</sequence>
<dbReference type="EMBL" id="LGRX02035182">
    <property type="protein sequence ID" value="KAK3235991.1"/>
    <property type="molecule type" value="Genomic_DNA"/>
</dbReference>
<reference evidence="2 3" key="1">
    <citation type="journal article" date="2015" name="Genome Biol. Evol.">
        <title>Comparative Genomics of a Bacterivorous Green Alga Reveals Evolutionary Causalities and Consequences of Phago-Mixotrophic Mode of Nutrition.</title>
        <authorList>
            <person name="Burns J.A."/>
            <person name="Paasch A."/>
            <person name="Narechania A."/>
            <person name="Kim E."/>
        </authorList>
    </citation>
    <scope>NUCLEOTIDE SEQUENCE [LARGE SCALE GENOMIC DNA]</scope>
    <source>
        <strain evidence="2 3">PLY_AMNH</strain>
    </source>
</reference>
<organism evidence="2 3">
    <name type="scientific">Cymbomonas tetramitiformis</name>
    <dbReference type="NCBI Taxonomy" id="36881"/>
    <lineage>
        <taxon>Eukaryota</taxon>
        <taxon>Viridiplantae</taxon>
        <taxon>Chlorophyta</taxon>
        <taxon>Pyramimonadophyceae</taxon>
        <taxon>Pyramimonadales</taxon>
        <taxon>Pyramimonadaceae</taxon>
        <taxon>Cymbomonas</taxon>
    </lineage>
</organism>
<comment type="caution">
    <text evidence="2">The sequence shown here is derived from an EMBL/GenBank/DDBJ whole genome shotgun (WGS) entry which is preliminary data.</text>
</comment>
<feature type="region of interest" description="Disordered" evidence="1">
    <location>
        <begin position="106"/>
        <end position="132"/>
    </location>
</feature>
<proteinExistence type="predicted"/>
<keyword evidence="3" id="KW-1185">Reference proteome</keyword>
<protein>
    <submittedName>
        <fullName evidence="2">Uncharacterized protein</fullName>
    </submittedName>
</protein>
<dbReference type="AlphaFoldDB" id="A0AAE0BG24"/>
<evidence type="ECO:0000313" key="3">
    <source>
        <dbReference type="Proteomes" id="UP001190700"/>
    </source>
</evidence>
<evidence type="ECO:0000256" key="1">
    <source>
        <dbReference type="SAM" id="MobiDB-lite"/>
    </source>
</evidence>
<accession>A0AAE0BG24</accession>
<gene>
    <name evidence="2" type="ORF">CYMTET_53840</name>
</gene>
<name>A0AAE0BG24_9CHLO</name>
<evidence type="ECO:0000313" key="2">
    <source>
        <dbReference type="EMBL" id="KAK3235991.1"/>
    </source>
</evidence>